<sequence length="280" mass="32841">MTRKVIKLEEAYECPSYNKLPYCARQRTCSTESTVLFHKSKDSQTSTNATKYRCHQILPTVFGLNNSYGKIVHIGLENTSVGSDDFNPIVRLSNNEFYGLCLPLASWLQFRELFDEIDRYFQAYSEDDMLDQRITFSKFYIRFMISYSNRAFELLEDYETKIRKDSGESRSKKVRKPSLVFKTVTFDRLKALSKIIDHRIKYLLKVKEVITIIVKELGDYIKDKLVNSENAKFTYFTSYNRSRRAVVHIIHQSFVDRRGVNTLTSKLLHRSPKCHEKSAK</sequence>
<organism evidence="1 2">
    <name type="scientific">Trichomalopsis sarcophagae</name>
    <dbReference type="NCBI Taxonomy" id="543379"/>
    <lineage>
        <taxon>Eukaryota</taxon>
        <taxon>Metazoa</taxon>
        <taxon>Ecdysozoa</taxon>
        <taxon>Arthropoda</taxon>
        <taxon>Hexapoda</taxon>
        <taxon>Insecta</taxon>
        <taxon>Pterygota</taxon>
        <taxon>Neoptera</taxon>
        <taxon>Endopterygota</taxon>
        <taxon>Hymenoptera</taxon>
        <taxon>Apocrita</taxon>
        <taxon>Proctotrupomorpha</taxon>
        <taxon>Chalcidoidea</taxon>
        <taxon>Pteromalidae</taxon>
        <taxon>Pteromalinae</taxon>
        <taxon>Trichomalopsis</taxon>
    </lineage>
</organism>
<dbReference type="EMBL" id="NNAY01005302">
    <property type="protein sequence ID" value="OXU16771.1"/>
    <property type="molecule type" value="Genomic_DNA"/>
</dbReference>
<name>A0A232EEJ0_9HYME</name>
<reference evidence="1 2" key="1">
    <citation type="journal article" date="2017" name="Curr. Biol.">
        <title>The Evolution of Venom by Co-option of Single-Copy Genes.</title>
        <authorList>
            <person name="Martinson E.O."/>
            <person name="Mrinalini"/>
            <person name="Kelkar Y.D."/>
            <person name="Chang C.H."/>
            <person name="Werren J.H."/>
        </authorList>
    </citation>
    <scope>NUCLEOTIDE SEQUENCE [LARGE SCALE GENOMIC DNA]</scope>
    <source>
        <strain evidence="1 2">Alberta</strain>
        <tissue evidence="1">Whole body</tissue>
    </source>
</reference>
<evidence type="ECO:0000313" key="2">
    <source>
        <dbReference type="Proteomes" id="UP000215335"/>
    </source>
</evidence>
<accession>A0A232EEJ0</accession>
<evidence type="ECO:0000313" key="1">
    <source>
        <dbReference type="EMBL" id="OXU16771.1"/>
    </source>
</evidence>
<dbReference type="AlphaFoldDB" id="A0A232EEJ0"/>
<keyword evidence="2" id="KW-1185">Reference proteome</keyword>
<proteinExistence type="predicted"/>
<comment type="caution">
    <text evidence="1">The sequence shown here is derived from an EMBL/GenBank/DDBJ whole genome shotgun (WGS) entry which is preliminary data.</text>
</comment>
<protein>
    <submittedName>
        <fullName evidence="1">Uncharacterized protein</fullName>
    </submittedName>
</protein>
<gene>
    <name evidence="1" type="ORF">TSAR_012594</name>
</gene>
<dbReference type="Proteomes" id="UP000215335">
    <property type="component" value="Unassembled WGS sequence"/>
</dbReference>